<dbReference type="EMBL" id="QJKJ01000381">
    <property type="protein sequence ID" value="RDY12923.1"/>
    <property type="molecule type" value="Genomic_DNA"/>
</dbReference>
<reference evidence="2" key="1">
    <citation type="submission" date="2018-05" db="EMBL/GenBank/DDBJ databases">
        <title>Draft genome of Mucuna pruriens seed.</title>
        <authorList>
            <person name="Nnadi N.E."/>
            <person name="Vos R."/>
            <person name="Hasami M.H."/>
            <person name="Devisetty U.K."/>
            <person name="Aguiy J.C."/>
        </authorList>
    </citation>
    <scope>NUCLEOTIDE SEQUENCE [LARGE SCALE GENOMIC DNA]</scope>
    <source>
        <strain evidence="2">JCA_2017</strain>
    </source>
</reference>
<proteinExistence type="predicted"/>
<organism evidence="2 3">
    <name type="scientific">Mucuna pruriens</name>
    <name type="common">Velvet bean</name>
    <name type="synonym">Dolichos pruriens</name>
    <dbReference type="NCBI Taxonomy" id="157652"/>
    <lineage>
        <taxon>Eukaryota</taxon>
        <taxon>Viridiplantae</taxon>
        <taxon>Streptophyta</taxon>
        <taxon>Embryophyta</taxon>
        <taxon>Tracheophyta</taxon>
        <taxon>Spermatophyta</taxon>
        <taxon>Magnoliopsida</taxon>
        <taxon>eudicotyledons</taxon>
        <taxon>Gunneridae</taxon>
        <taxon>Pentapetalae</taxon>
        <taxon>rosids</taxon>
        <taxon>fabids</taxon>
        <taxon>Fabales</taxon>
        <taxon>Fabaceae</taxon>
        <taxon>Papilionoideae</taxon>
        <taxon>50 kb inversion clade</taxon>
        <taxon>NPAAA clade</taxon>
        <taxon>indigoferoid/millettioid clade</taxon>
        <taxon>Phaseoleae</taxon>
        <taxon>Mucuna</taxon>
    </lineage>
</organism>
<dbReference type="AlphaFoldDB" id="A0A371ID20"/>
<dbReference type="Pfam" id="PF03732">
    <property type="entry name" value="Retrotrans_gag"/>
    <property type="match status" value="1"/>
</dbReference>
<dbReference type="PANTHER" id="PTHR35046">
    <property type="entry name" value="ZINC KNUCKLE (CCHC-TYPE) FAMILY PROTEIN"/>
    <property type="match status" value="1"/>
</dbReference>
<name>A0A371ID20_MUCPR</name>
<comment type="caution">
    <text evidence="2">The sequence shown here is derived from an EMBL/GenBank/DDBJ whole genome shotgun (WGS) entry which is preliminary data.</text>
</comment>
<dbReference type="OrthoDB" id="1731207at2759"/>
<protein>
    <recommendedName>
        <fullName evidence="1">Retrotransposon gag domain-containing protein</fullName>
    </recommendedName>
</protein>
<evidence type="ECO:0000259" key="1">
    <source>
        <dbReference type="Pfam" id="PF03732"/>
    </source>
</evidence>
<evidence type="ECO:0000313" key="3">
    <source>
        <dbReference type="Proteomes" id="UP000257109"/>
    </source>
</evidence>
<accession>A0A371ID20</accession>
<dbReference type="Proteomes" id="UP000257109">
    <property type="component" value="Unassembled WGS sequence"/>
</dbReference>
<feature type="domain" description="Retrotransposon gag" evidence="1">
    <location>
        <begin position="6"/>
        <end position="66"/>
    </location>
</feature>
<dbReference type="InterPro" id="IPR005162">
    <property type="entry name" value="Retrotrans_gag_dom"/>
</dbReference>
<keyword evidence="3" id="KW-1185">Reference proteome</keyword>
<feature type="non-terminal residue" evidence="2">
    <location>
        <position position="1"/>
    </location>
</feature>
<evidence type="ECO:0000313" key="2">
    <source>
        <dbReference type="EMBL" id="RDY12923.1"/>
    </source>
</evidence>
<gene>
    <name evidence="2" type="ORF">CR513_02223</name>
</gene>
<sequence length="227" mass="26614">MRRPYCETWVDLKRELRDRFVPTYYAKDLYAKLQRLCQGSKSVEEYHKEIEMGMMKAQILESQEATMIRYDNVVEALSKPLDFPYICSVGTNLGGPRKTLWTHGALRTLEESLDALYVFRHFVSTKDLVWHMKPLGSFVKPLDEGVLWTTHLVDRIQVESKWFTRAIPIKSYPNPKVTKFVNFEGWKGKIIITKELEVHGNTTLECSIIRENLKKLQEVQREMSLLK</sequence>
<dbReference type="PANTHER" id="PTHR35046:SF9">
    <property type="entry name" value="RNA-DIRECTED DNA POLYMERASE"/>
    <property type="match status" value="1"/>
</dbReference>